<evidence type="ECO:0000256" key="1">
    <source>
        <dbReference type="SAM" id="MobiDB-lite"/>
    </source>
</evidence>
<dbReference type="Proteomes" id="UP001162156">
    <property type="component" value="Unassembled WGS sequence"/>
</dbReference>
<dbReference type="EMBL" id="JANEYF010001526">
    <property type="protein sequence ID" value="KAJ8963586.1"/>
    <property type="molecule type" value="Genomic_DNA"/>
</dbReference>
<evidence type="ECO:0000313" key="3">
    <source>
        <dbReference type="Proteomes" id="UP001162156"/>
    </source>
</evidence>
<organism evidence="2 3">
    <name type="scientific">Rhamnusium bicolor</name>
    <dbReference type="NCBI Taxonomy" id="1586634"/>
    <lineage>
        <taxon>Eukaryota</taxon>
        <taxon>Metazoa</taxon>
        <taxon>Ecdysozoa</taxon>
        <taxon>Arthropoda</taxon>
        <taxon>Hexapoda</taxon>
        <taxon>Insecta</taxon>
        <taxon>Pterygota</taxon>
        <taxon>Neoptera</taxon>
        <taxon>Endopterygota</taxon>
        <taxon>Coleoptera</taxon>
        <taxon>Polyphaga</taxon>
        <taxon>Cucujiformia</taxon>
        <taxon>Chrysomeloidea</taxon>
        <taxon>Cerambycidae</taxon>
        <taxon>Lepturinae</taxon>
        <taxon>Rhagiini</taxon>
        <taxon>Rhamnusium</taxon>
    </lineage>
</organism>
<gene>
    <name evidence="2" type="ORF">NQ314_005534</name>
</gene>
<comment type="caution">
    <text evidence="2">The sequence shown here is derived from an EMBL/GenBank/DDBJ whole genome shotgun (WGS) entry which is preliminary data.</text>
</comment>
<proteinExistence type="predicted"/>
<dbReference type="AlphaFoldDB" id="A0AAV8ZGK7"/>
<sequence>MQDDWEEETFPRIEVKQEHIWEAPVECQLILPCSKDLDNKNKIIKRAINKFGGREGLLKQNKAKGEVAMMSHSLAFPDEDGNFIQHARCIYYPILTNGETDEEAEDRLVFRTIKAIMEHMTSKKRTKLAIPEMDGVLGSIIIRMMEFLFADTSIQIYLYKTEDTQKKTTEQTVVNKPPKRPRTNTNKDAAGKQGKVKEDALLVRVEGKSYADLLRTIKQKVNPSEIGVDVKDIRKTRNGDLLLTVQNGSDKAEVLKREIKEKFPEAITSELIDKKVLHIKGLDEVATVQEIIEEISKVLAIQPETFKVTALRPAYGNKQNVTVIIPTTNAEKLIQMEKIKIGWMRCRVMEREVHKKML</sequence>
<keyword evidence="3" id="KW-1185">Reference proteome</keyword>
<accession>A0AAV8ZGK7</accession>
<evidence type="ECO:0000313" key="2">
    <source>
        <dbReference type="EMBL" id="KAJ8963586.1"/>
    </source>
</evidence>
<reference evidence="2" key="1">
    <citation type="journal article" date="2023" name="Insect Mol. Biol.">
        <title>Genome sequencing provides insights into the evolution of gene families encoding plant cell wall-degrading enzymes in longhorned beetles.</title>
        <authorList>
            <person name="Shin N.R."/>
            <person name="Okamura Y."/>
            <person name="Kirsch R."/>
            <person name="Pauchet Y."/>
        </authorList>
    </citation>
    <scope>NUCLEOTIDE SEQUENCE</scope>
    <source>
        <strain evidence="2">RBIC_L_NR</strain>
    </source>
</reference>
<name>A0AAV8ZGK7_9CUCU</name>
<protein>
    <submittedName>
        <fullName evidence="2">Uncharacterized protein</fullName>
    </submittedName>
</protein>
<feature type="region of interest" description="Disordered" evidence="1">
    <location>
        <begin position="167"/>
        <end position="193"/>
    </location>
</feature>